<dbReference type="InterPro" id="IPR018060">
    <property type="entry name" value="HTH_AraC"/>
</dbReference>
<dbReference type="PANTHER" id="PTHR43280:SF27">
    <property type="entry name" value="TRANSCRIPTIONAL REGULATOR MTLR"/>
    <property type="match status" value="1"/>
</dbReference>
<keyword evidence="2" id="KW-0238">DNA-binding</keyword>
<evidence type="ECO:0000313" key="5">
    <source>
        <dbReference type="EMBL" id="KKN45353.1"/>
    </source>
</evidence>
<dbReference type="PANTHER" id="PTHR43280">
    <property type="entry name" value="ARAC-FAMILY TRANSCRIPTIONAL REGULATOR"/>
    <property type="match status" value="1"/>
</dbReference>
<dbReference type="SMART" id="SM00342">
    <property type="entry name" value="HTH_ARAC"/>
    <property type="match status" value="1"/>
</dbReference>
<reference evidence="5" key="1">
    <citation type="journal article" date="2015" name="Nature">
        <title>Complex archaea that bridge the gap between prokaryotes and eukaryotes.</title>
        <authorList>
            <person name="Spang A."/>
            <person name="Saw J.H."/>
            <person name="Jorgensen S.L."/>
            <person name="Zaremba-Niedzwiedzka K."/>
            <person name="Martijn J."/>
            <person name="Lind A.E."/>
            <person name="van Eijk R."/>
            <person name="Schleper C."/>
            <person name="Guy L."/>
            <person name="Ettema T.J."/>
        </authorList>
    </citation>
    <scope>NUCLEOTIDE SEQUENCE</scope>
</reference>
<organism evidence="5">
    <name type="scientific">marine sediment metagenome</name>
    <dbReference type="NCBI Taxonomy" id="412755"/>
    <lineage>
        <taxon>unclassified sequences</taxon>
        <taxon>metagenomes</taxon>
        <taxon>ecological metagenomes</taxon>
    </lineage>
</organism>
<dbReference type="GO" id="GO:0043565">
    <property type="term" value="F:sequence-specific DNA binding"/>
    <property type="evidence" value="ECO:0007669"/>
    <property type="project" value="InterPro"/>
</dbReference>
<dbReference type="PROSITE" id="PS00041">
    <property type="entry name" value="HTH_ARAC_FAMILY_1"/>
    <property type="match status" value="1"/>
</dbReference>
<feature type="domain" description="HTH araC/xylS-type" evidence="4">
    <location>
        <begin position="188"/>
        <end position="286"/>
    </location>
</feature>
<dbReference type="SUPFAM" id="SSF46689">
    <property type="entry name" value="Homeodomain-like"/>
    <property type="match status" value="2"/>
</dbReference>
<dbReference type="GO" id="GO:0003700">
    <property type="term" value="F:DNA-binding transcription factor activity"/>
    <property type="evidence" value="ECO:0007669"/>
    <property type="project" value="InterPro"/>
</dbReference>
<sequence>MDSKHEILQWDESSTFHHVSCDNATLHKRWHYHEEFEFHYFRSFSGTAFIGNYVGKLAPESLFLLAPCLPHCWTGETTESNVKSEDDSPADFLVLFPEEVIVGAYALFPELRTIEKMLEDAQFGIEFEHCPEIAEIGELMLGVKALEGCARLSRFFSILDRLTKCQYRKLSSLNLSHGSDPIVHEMLSRAMDYINEHFKENITLERVSEIANMSSAHFCRIFKKTYGIGFIDYVNSLRIEHACELLNNTSNPISSIGYECGYSNISNFNRNFRKYVGKSPSAFRDDITEIIN</sequence>
<accession>A0A0F9TVH2</accession>
<evidence type="ECO:0000256" key="1">
    <source>
        <dbReference type="ARBA" id="ARBA00023015"/>
    </source>
</evidence>
<dbReference type="InterPro" id="IPR020449">
    <property type="entry name" value="Tscrpt_reg_AraC-type_HTH"/>
</dbReference>
<dbReference type="PROSITE" id="PS01124">
    <property type="entry name" value="HTH_ARAC_FAMILY_2"/>
    <property type="match status" value="1"/>
</dbReference>
<evidence type="ECO:0000259" key="4">
    <source>
        <dbReference type="PROSITE" id="PS01124"/>
    </source>
</evidence>
<evidence type="ECO:0000256" key="2">
    <source>
        <dbReference type="ARBA" id="ARBA00023125"/>
    </source>
</evidence>
<name>A0A0F9TVH2_9ZZZZ</name>
<dbReference type="Pfam" id="PF12833">
    <property type="entry name" value="HTH_18"/>
    <property type="match status" value="1"/>
</dbReference>
<keyword evidence="1" id="KW-0805">Transcription regulation</keyword>
<dbReference type="EMBL" id="LAZR01001394">
    <property type="protein sequence ID" value="KKN45353.1"/>
    <property type="molecule type" value="Genomic_DNA"/>
</dbReference>
<protein>
    <recommendedName>
        <fullName evidence="4">HTH araC/xylS-type domain-containing protein</fullName>
    </recommendedName>
</protein>
<comment type="caution">
    <text evidence="5">The sequence shown here is derived from an EMBL/GenBank/DDBJ whole genome shotgun (WGS) entry which is preliminary data.</text>
</comment>
<keyword evidence="3" id="KW-0804">Transcription</keyword>
<dbReference type="InterPro" id="IPR018062">
    <property type="entry name" value="HTH_AraC-typ_CS"/>
</dbReference>
<dbReference type="InterPro" id="IPR009057">
    <property type="entry name" value="Homeodomain-like_sf"/>
</dbReference>
<dbReference type="AlphaFoldDB" id="A0A0F9TVH2"/>
<evidence type="ECO:0000256" key="3">
    <source>
        <dbReference type="ARBA" id="ARBA00023163"/>
    </source>
</evidence>
<dbReference type="Gene3D" id="1.10.10.60">
    <property type="entry name" value="Homeodomain-like"/>
    <property type="match status" value="2"/>
</dbReference>
<dbReference type="PRINTS" id="PR00032">
    <property type="entry name" value="HTHARAC"/>
</dbReference>
<proteinExistence type="predicted"/>
<gene>
    <name evidence="5" type="ORF">LCGC14_0683820</name>
</gene>